<dbReference type="InterPro" id="IPR010105">
    <property type="entry name" value="TonB_sidphr_rcpt"/>
</dbReference>
<dbReference type="AlphaFoldDB" id="A0A2T5PB78"/>
<evidence type="ECO:0000259" key="20">
    <source>
        <dbReference type="Pfam" id="PF00593"/>
    </source>
</evidence>
<dbReference type="PANTHER" id="PTHR32552">
    <property type="entry name" value="FERRICHROME IRON RECEPTOR-RELATED"/>
    <property type="match status" value="1"/>
</dbReference>
<dbReference type="FunFam" id="2.40.170.20:FF:000005">
    <property type="entry name" value="TonB-dependent siderophore receptor"/>
    <property type="match status" value="1"/>
</dbReference>
<dbReference type="PROSITE" id="PS52016">
    <property type="entry name" value="TONB_DEPENDENT_REC_3"/>
    <property type="match status" value="1"/>
</dbReference>
<evidence type="ECO:0000256" key="1">
    <source>
        <dbReference type="ARBA" id="ARBA00004571"/>
    </source>
</evidence>
<evidence type="ECO:0000256" key="2">
    <source>
        <dbReference type="ARBA" id="ARBA00009810"/>
    </source>
</evidence>
<dbReference type="InterPro" id="IPR000531">
    <property type="entry name" value="Beta-barrel_TonB"/>
</dbReference>
<keyword evidence="6 17" id="KW-0812">Transmembrane</keyword>
<gene>
    <name evidence="22" type="ORF">DBO85_06680</name>
</gene>
<dbReference type="NCBIfam" id="TIGR01783">
    <property type="entry name" value="TonB-siderophor"/>
    <property type="match status" value="1"/>
</dbReference>
<dbReference type="RefSeq" id="WP_108106486.1">
    <property type="nucleotide sequence ID" value="NZ_QASN01000013.1"/>
</dbReference>
<dbReference type="OrthoDB" id="127311at2"/>
<comment type="function">
    <text evidence="15">Transports the metallophore pseudopaline, which is involved in the acquisition of nickel and zinc, and thus enables bacterial growth inside the host, where metal access is limited. Is probably involved in the import of pseudopaline-metal complexes.</text>
</comment>
<dbReference type="Pfam" id="PF00593">
    <property type="entry name" value="TonB_dep_Rec_b-barrel"/>
    <property type="match status" value="1"/>
</dbReference>
<reference evidence="22 23" key="1">
    <citation type="submission" date="2018-04" db="EMBL/GenBank/DDBJ databases">
        <title>Pseudomonas sp. nov., isolated from mangrove soil.</title>
        <authorList>
            <person name="Chen C."/>
        </authorList>
    </citation>
    <scope>NUCLEOTIDE SEQUENCE [LARGE SCALE GENOMIC DNA]</scope>
    <source>
        <strain evidence="22 23">TC-11</strain>
    </source>
</reference>
<dbReference type="Proteomes" id="UP000244064">
    <property type="component" value="Unassembled WGS sequence"/>
</dbReference>
<evidence type="ECO:0000256" key="16">
    <source>
        <dbReference type="ARBA" id="ARBA00072467"/>
    </source>
</evidence>
<dbReference type="CDD" id="cd01347">
    <property type="entry name" value="ligand_gated_channel"/>
    <property type="match status" value="1"/>
</dbReference>
<keyword evidence="8" id="KW-0864">Zinc transport</keyword>
<dbReference type="InterPro" id="IPR036942">
    <property type="entry name" value="Beta-barrel_TonB_sf"/>
</dbReference>
<feature type="domain" description="TonB-dependent receptor plug" evidence="21">
    <location>
        <begin position="66"/>
        <end position="168"/>
    </location>
</feature>
<dbReference type="GO" id="GO:0015675">
    <property type="term" value="P:nickel cation transport"/>
    <property type="evidence" value="ECO:0007669"/>
    <property type="project" value="UniProtKB-KW"/>
</dbReference>
<comment type="caution">
    <text evidence="22">The sequence shown here is derived from an EMBL/GenBank/DDBJ whole genome shotgun (WGS) entry which is preliminary data.</text>
</comment>
<dbReference type="InterPro" id="IPR012910">
    <property type="entry name" value="Plug_dom"/>
</dbReference>
<evidence type="ECO:0000256" key="6">
    <source>
        <dbReference type="ARBA" id="ARBA00022692"/>
    </source>
</evidence>
<evidence type="ECO:0000256" key="8">
    <source>
        <dbReference type="ARBA" id="ARBA00022906"/>
    </source>
</evidence>
<feature type="chain" id="PRO_5015431377" description="Metal-pseudopaline receptor CntO" evidence="19">
    <location>
        <begin position="32"/>
        <end position="710"/>
    </location>
</feature>
<evidence type="ECO:0000256" key="19">
    <source>
        <dbReference type="SAM" id="SignalP"/>
    </source>
</evidence>
<keyword evidence="12 17" id="KW-0472">Membrane</keyword>
<keyword evidence="3 17" id="KW-0813">Transport</keyword>
<keyword evidence="4 17" id="KW-1134">Transmembrane beta strand</keyword>
<dbReference type="FunFam" id="2.170.130.10:FF:000001">
    <property type="entry name" value="Catecholate siderophore TonB-dependent receptor"/>
    <property type="match status" value="1"/>
</dbReference>
<dbReference type="SUPFAM" id="SSF56935">
    <property type="entry name" value="Porins"/>
    <property type="match status" value="1"/>
</dbReference>
<evidence type="ECO:0000256" key="11">
    <source>
        <dbReference type="ARBA" id="ARBA00023112"/>
    </source>
</evidence>
<dbReference type="Gene3D" id="2.40.170.20">
    <property type="entry name" value="TonB-dependent receptor, beta-barrel domain"/>
    <property type="match status" value="1"/>
</dbReference>
<dbReference type="InterPro" id="IPR037066">
    <property type="entry name" value="Plug_dom_sf"/>
</dbReference>
<evidence type="ECO:0000256" key="9">
    <source>
        <dbReference type="ARBA" id="ARBA00023065"/>
    </source>
</evidence>
<keyword evidence="11" id="KW-0921">Nickel transport</keyword>
<evidence type="ECO:0000259" key="21">
    <source>
        <dbReference type="Pfam" id="PF07715"/>
    </source>
</evidence>
<dbReference type="Pfam" id="PF07715">
    <property type="entry name" value="Plug"/>
    <property type="match status" value="1"/>
</dbReference>
<evidence type="ECO:0000313" key="22">
    <source>
        <dbReference type="EMBL" id="PTU74945.1"/>
    </source>
</evidence>
<evidence type="ECO:0000256" key="12">
    <source>
        <dbReference type="ARBA" id="ARBA00023136"/>
    </source>
</evidence>
<dbReference type="GO" id="GO:0038023">
    <property type="term" value="F:signaling receptor activity"/>
    <property type="evidence" value="ECO:0007669"/>
    <property type="project" value="InterPro"/>
</dbReference>
<evidence type="ECO:0000256" key="4">
    <source>
        <dbReference type="ARBA" id="ARBA00022452"/>
    </source>
</evidence>
<accession>A0A2T5PB78</accession>
<evidence type="ECO:0000256" key="5">
    <source>
        <dbReference type="ARBA" id="ARBA00022596"/>
    </source>
</evidence>
<sequence>MSYQKPSARLPAVRPGVLAFATLLSTTPALANVHELEEMQVTGAAGSERAYYQPQSSVARSDTPSFEVPQAVQVISRQVIDDTGATRLSTLFDYVSGVSRQNDFGGLWDNFSVRGFSGHINTGPNVLRNGFAGNRGYNAPRDLANVERAEFLKGPASALYGSAEPGGILNIVTKKPQFSAAHAVEASAGSHDSYRTTLDSTAPLSDSLAYRMNIAYEDKGSFRDHIDSERVLLAPSFTWQIAPGTVLDYDAEFLRHEAPMDRGVLALNGRVGALPRSRFLGEPGDGDTVIENLTHQLTLQHELSDNWSGRVGLSYRTTSLEGDSTQVWPSNPMVFVPAGSTEVRRERRYRDYSSDDIAFQGELRGTFLTGDIAHEVVTGLDSYRFTLDEFVTTSVRPLDYAIDIYQPVYGQPLPATSNPHTNSREVQRSTGLFVQDQISLSSDWRLLLGLRHENFRKQFENRRTGVRISQEDGVTTPRIGLTWLVSPNVSLYTLASESFRPNSGASASGATFDPEEGRSKEIGVKYESSDKRYGATLAVFEIEKQNVLTNDPVTPGFSIAAGEARSRGAEIDLSGQLTEQLRAIANYAYTDARITEDNNAALVGARLVNSPRHSGAVLLMYEDDFAGGRGGLGGGLNYVGQRGGNAADTFSLPGYTTARLMGHWQPSDELRLSLEIDNLFDRTYYASSYDIYWITPGAPRTLTVGAQYRF</sequence>
<dbReference type="PANTHER" id="PTHR32552:SF90">
    <property type="entry name" value="METAL-PSEUDOPALINE RECEPTOR CNTO"/>
    <property type="match status" value="1"/>
</dbReference>
<keyword evidence="7 19" id="KW-0732">Signal</keyword>
<organism evidence="22 23">
    <name type="scientific">Pseudomonas mangrovi</name>
    <dbReference type="NCBI Taxonomy" id="2161748"/>
    <lineage>
        <taxon>Bacteria</taxon>
        <taxon>Pseudomonadati</taxon>
        <taxon>Pseudomonadota</taxon>
        <taxon>Gammaproteobacteria</taxon>
        <taxon>Pseudomonadales</taxon>
        <taxon>Pseudomonadaceae</taxon>
        <taxon>Pseudomonas</taxon>
    </lineage>
</organism>
<dbReference type="GO" id="GO:0015344">
    <property type="term" value="F:siderophore uptake transmembrane transporter activity"/>
    <property type="evidence" value="ECO:0007669"/>
    <property type="project" value="TreeGrafter"/>
</dbReference>
<comment type="similarity">
    <text evidence="2 17 18">Belongs to the TonB-dependent receptor family.</text>
</comment>
<dbReference type="GO" id="GO:0009279">
    <property type="term" value="C:cell outer membrane"/>
    <property type="evidence" value="ECO:0007669"/>
    <property type="project" value="UniProtKB-SubCell"/>
</dbReference>
<dbReference type="GO" id="GO:0015891">
    <property type="term" value="P:siderophore transport"/>
    <property type="evidence" value="ECO:0007669"/>
    <property type="project" value="InterPro"/>
</dbReference>
<dbReference type="InterPro" id="IPR039426">
    <property type="entry name" value="TonB-dep_rcpt-like"/>
</dbReference>
<keyword evidence="23" id="KW-1185">Reference proteome</keyword>
<evidence type="ECO:0000313" key="23">
    <source>
        <dbReference type="Proteomes" id="UP000244064"/>
    </source>
</evidence>
<keyword evidence="14 17" id="KW-0998">Cell outer membrane</keyword>
<evidence type="ECO:0000256" key="18">
    <source>
        <dbReference type="RuleBase" id="RU003357"/>
    </source>
</evidence>
<evidence type="ECO:0000256" key="17">
    <source>
        <dbReference type="PROSITE-ProRule" id="PRU01360"/>
    </source>
</evidence>
<keyword evidence="13 22" id="KW-0675">Receptor</keyword>
<keyword evidence="9" id="KW-0406">Ion transport</keyword>
<dbReference type="EMBL" id="QASN01000013">
    <property type="protein sequence ID" value="PTU74945.1"/>
    <property type="molecule type" value="Genomic_DNA"/>
</dbReference>
<keyword evidence="5" id="KW-0533">Nickel</keyword>
<proteinExistence type="inferred from homology"/>
<evidence type="ECO:0000256" key="7">
    <source>
        <dbReference type="ARBA" id="ARBA00022729"/>
    </source>
</evidence>
<name>A0A2T5PB78_9PSED</name>
<evidence type="ECO:0000256" key="3">
    <source>
        <dbReference type="ARBA" id="ARBA00022448"/>
    </source>
</evidence>
<dbReference type="GO" id="GO:0006829">
    <property type="term" value="P:zinc ion transport"/>
    <property type="evidence" value="ECO:0007669"/>
    <property type="project" value="UniProtKB-KW"/>
</dbReference>
<keyword evidence="10 18" id="KW-0798">TonB box</keyword>
<dbReference type="Gene3D" id="2.170.130.10">
    <property type="entry name" value="TonB-dependent receptor, plug domain"/>
    <property type="match status" value="1"/>
</dbReference>
<comment type="subcellular location">
    <subcellularLocation>
        <location evidence="1 17">Cell outer membrane</location>
        <topology evidence="1 17">Multi-pass membrane protein</topology>
    </subcellularLocation>
</comment>
<evidence type="ECO:0000256" key="10">
    <source>
        <dbReference type="ARBA" id="ARBA00023077"/>
    </source>
</evidence>
<feature type="signal peptide" evidence="19">
    <location>
        <begin position="1"/>
        <end position="31"/>
    </location>
</feature>
<evidence type="ECO:0000256" key="15">
    <source>
        <dbReference type="ARBA" id="ARBA00056786"/>
    </source>
</evidence>
<evidence type="ECO:0000256" key="14">
    <source>
        <dbReference type="ARBA" id="ARBA00023237"/>
    </source>
</evidence>
<keyword evidence="8" id="KW-0862">Zinc</keyword>
<protein>
    <recommendedName>
        <fullName evidence="16">Metal-pseudopaline receptor CntO</fullName>
    </recommendedName>
</protein>
<evidence type="ECO:0000256" key="13">
    <source>
        <dbReference type="ARBA" id="ARBA00023170"/>
    </source>
</evidence>
<feature type="domain" description="TonB-dependent receptor-like beta-barrel" evidence="20">
    <location>
        <begin position="238"/>
        <end position="679"/>
    </location>
</feature>